<name>A8AMW3_CITK8</name>
<sequence length="57" mass="6876">MRELREITCPARRSCRAVFPFIYSMMDTPLTPRWRYVYQSCGDDRRSPHNLKNLRLA</sequence>
<dbReference type="EMBL" id="CP000822">
    <property type="protein sequence ID" value="ABV14826.1"/>
    <property type="molecule type" value="Genomic_DNA"/>
</dbReference>
<keyword evidence="2" id="KW-1185">Reference proteome</keyword>
<accession>A8AMW3</accession>
<evidence type="ECO:0000313" key="1">
    <source>
        <dbReference type="EMBL" id="ABV14826.1"/>
    </source>
</evidence>
<gene>
    <name evidence="1" type="ordered locus">CKO_03750</name>
</gene>
<organism evidence="1 2">
    <name type="scientific">Citrobacter koseri (strain ATCC BAA-895 / CDC 4225-83 / SGSC4696)</name>
    <dbReference type="NCBI Taxonomy" id="290338"/>
    <lineage>
        <taxon>Bacteria</taxon>
        <taxon>Pseudomonadati</taxon>
        <taxon>Pseudomonadota</taxon>
        <taxon>Gammaproteobacteria</taxon>
        <taxon>Enterobacterales</taxon>
        <taxon>Enterobacteriaceae</taxon>
        <taxon>Citrobacter</taxon>
    </lineage>
</organism>
<dbReference type="STRING" id="290338.CKO_03750"/>
<evidence type="ECO:0000313" key="2">
    <source>
        <dbReference type="Proteomes" id="UP000008148"/>
    </source>
</evidence>
<proteinExistence type="predicted"/>
<dbReference type="Proteomes" id="UP000008148">
    <property type="component" value="Chromosome"/>
</dbReference>
<reference evidence="1 2" key="1">
    <citation type="submission" date="2007-08" db="EMBL/GenBank/DDBJ databases">
        <authorList>
            <consortium name="The Citrobacter koseri Genome Sequencing Project"/>
            <person name="McClelland M."/>
            <person name="Sanderson E.K."/>
            <person name="Porwollik S."/>
            <person name="Spieth J."/>
            <person name="Clifton W.S."/>
            <person name="Latreille P."/>
            <person name="Courtney L."/>
            <person name="Wang C."/>
            <person name="Pepin K."/>
            <person name="Bhonagiri V."/>
            <person name="Nash W."/>
            <person name="Johnson M."/>
            <person name="Thiruvilangam P."/>
            <person name="Wilson R."/>
        </authorList>
    </citation>
    <scope>NUCLEOTIDE SEQUENCE [LARGE SCALE GENOMIC DNA]</scope>
    <source>
        <strain evidence="2">ATCC BAA-895 / CDC 4225-83 / SGSC4696</strain>
    </source>
</reference>
<dbReference type="HOGENOM" id="CLU_2988325_0_0_6"/>
<protein>
    <submittedName>
        <fullName evidence="1">Uncharacterized protein</fullName>
    </submittedName>
</protein>
<dbReference type="AlphaFoldDB" id="A8AMW3"/>
<dbReference type="KEGG" id="cko:CKO_03750"/>